<organism evidence="1 2">
    <name type="scientific">Persea americana</name>
    <name type="common">Avocado</name>
    <dbReference type="NCBI Taxonomy" id="3435"/>
    <lineage>
        <taxon>Eukaryota</taxon>
        <taxon>Viridiplantae</taxon>
        <taxon>Streptophyta</taxon>
        <taxon>Embryophyta</taxon>
        <taxon>Tracheophyta</taxon>
        <taxon>Spermatophyta</taxon>
        <taxon>Magnoliopsida</taxon>
        <taxon>Magnoliidae</taxon>
        <taxon>Laurales</taxon>
        <taxon>Lauraceae</taxon>
        <taxon>Persea</taxon>
    </lineage>
</organism>
<sequence>MNTIMAKTPYDSSFSSSKRNFQWTNTTQQQQPPPPQQQQHKEAGQEKESLAAALSSSSFTSTCGEGEEKKKKEGEPTTGSPPIEAPSASGSSSSKKKPGAAAAMAVMRLRSVLTAIARTRWHAGLGSKVTVTLFGYRRGHVHFAFQEDPKASPALLIELATPTNGLVREMASGLVRIALECDKKTEKRDGVRLLEEPLWRTYCNGRKCGFAMRRECGASELKILKAVEPISMGAGVLPGNGAGSEGELMYMRAKFDRVVGSRDSEAFYMMNPEPGSGGPELSIYLLRV</sequence>
<comment type="caution">
    <text evidence="1">The sequence shown here is derived from an EMBL/GenBank/DDBJ whole genome shotgun (WGS) entry which is preliminary data.</text>
</comment>
<accession>A0ACC2LCD5</accession>
<evidence type="ECO:0000313" key="1">
    <source>
        <dbReference type="EMBL" id="KAJ8631121.1"/>
    </source>
</evidence>
<proteinExistence type="predicted"/>
<reference evidence="1 2" key="1">
    <citation type="journal article" date="2022" name="Hortic Res">
        <title>A haplotype resolved chromosomal level avocado genome allows analysis of novel avocado genes.</title>
        <authorList>
            <person name="Nath O."/>
            <person name="Fletcher S.J."/>
            <person name="Hayward A."/>
            <person name="Shaw L.M."/>
            <person name="Masouleh A.K."/>
            <person name="Furtado A."/>
            <person name="Henry R.J."/>
            <person name="Mitter N."/>
        </authorList>
    </citation>
    <scope>NUCLEOTIDE SEQUENCE [LARGE SCALE GENOMIC DNA]</scope>
    <source>
        <strain evidence="2">cv. Hass</strain>
    </source>
</reference>
<keyword evidence="2" id="KW-1185">Reference proteome</keyword>
<dbReference type="Proteomes" id="UP001234297">
    <property type="component" value="Chromosome 7"/>
</dbReference>
<dbReference type="EMBL" id="CM056815">
    <property type="protein sequence ID" value="KAJ8631121.1"/>
    <property type="molecule type" value="Genomic_DNA"/>
</dbReference>
<name>A0ACC2LCD5_PERAE</name>
<protein>
    <submittedName>
        <fullName evidence="1">Uncharacterized protein</fullName>
    </submittedName>
</protein>
<gene>
    <name evidence="1" type="ORF">MRB53_024444</name>
</gene>
<evidence type="ECO:0000313" key="2">
    <source>
        <dbReference type="Proteomes" id="UP001234297"/>
    </source>
</evidence>